<evidence type="ECO:0000259" key="3">
    <source>
        <dbReference type="Pfam" id="PF18310"/>
    </source>
</evidence>
<evidence type="ECO:0000313" key="5">
    <source>
        <dbReference type="Proteomes" id="UP000010795"/>
    </source>
</evidence>
<dbReference type="Pfam" id="PF16586">
    <property type="entry name" value="DUF5060"/>
    <property type="match status" value="1"/>
</dbReference>
<organism evidence="4 5">
    <name type="scientific">Thermobacillus composti (strain DSM 18247 / JCM 13945 / KWC4)</name>
    <dbReference type="NCBI Taxonomy" id="717605"/>
    <lineage>
        <taxon>Bacteria</taxon>
        <taxon>Bacillati</taxon>
        <taxon>Bacillota</taxon>
        <taxon>Bacilli</taxon>
        <taxon>Bacillales</taxon>
        <taxon>Paenibacillaceae</taxon>
        <taxon>Thermobacillus</taxon>
    </lineage>
</organism>
<dbReference type="PANTHER" id="PTHR37836">
    <property type="entry name" value="LMO1036 PROTEIN"/>
    <property type="match status" value="1"/>
</dbReference>
<proteinExistence type="predicted"/>
<dbReference type="PANTHER" id="PTHR37836:SF2">
    <property type="entry name" value="DUF4038 DOMAIN-CONTAINING PROTEIN"/>
    <property type="match status" value="1"/>
</dbReference>
<protein>
    <recommendedName>
        <fullName evidence="6">DUF5060 domain-containing protein</fullName>
    </recommendedName>
</protein>
<dbReference type="InterPro" id="IPR013783">
    <property type="entry name" value="Ig-like_fold"/>
</dbReference>
<dbReference type="Gene3D" id="2.60.40.3950">
    <property type="match status" value="1"/>
</dbReference>
<feature type="domain" description="DUF5605" evidence="3">
    <location>
        <begin position="510"/>
        <end position="581"/>
    </location>
</feature>
<dbReference type="Proteomes" id="UP000010795">
    <property type="component" value="Chromosome"/>
</dbReference>
<dbReference type="Pfam" id="PF18310">
    <property type="entry name" value="DUF5605"/>
    <property type="match status" value="1"/>
</dbReference>
<evidence type="ECO:0000313" key="4">
    <source>
        <dbReference type="EMBL" id="AGA57452.1"/>
    </source>
</evidence>
<evidence type="ECO:0000259" key="1">
    <source>
        <dbReference type="Pfam" id="PF13204"/>
    </source>
</evidence>
<evidence type="ECO:0008006" key="6">
    <source>
        <dbReference type="Google" id="ProtNLM"/>
    </source>
</evidence>
<dbReference type="InterPro" id="IPR041239">
    <property type="entry name" value="DUF5605"/>
</dbReference>
<reference evidence="5" key="1">
    <citation type="submission" date="2012-01" db="EMBL/GenBank/DDBJ databases">
        <title>Complete sequence of chromosome of Thermobacillus composti KWC4.</title>
        <authorList>
            <person name="Lucas S."/>
            <person name="Han J."/>
            <person name="Lapidus A."/>
            <person name="Cheng J.-F."/>
            <person name="Goodwin L."/>
            <person name="Pitluck S."/>
            <person name="Peters L."/>
            <person name="Ovchinnikova G."/>
            <person name="Teshima H."/>
            <person name="Detter J.C."/>
            <person name="Han C."/>
            <person name="Tapia R."/>
            <person name="Land M."/>
            <person name="Hauser L."/>
            <person name="Kyrpides N."/>
            <person name="Ivanova N."/>
            <person name="Pagani I."/>
            <person name="Anderson I."/>
            <person name="Woyke T."/>
        </authorList>
    </citation>
    <scope>NUCLEOTIDE SEQUENCE [LARGE SCALE GENOMIC DNA]</scope>
    <source>
        <strain evidence="5">DSM 18247 / JCM 13945 / KWC4</strain>
    </source>
</reference>
<dbReference type="HOGENOM" id="CLU_509868_0_0_9"/>
<dbReference type="AlphaFoldDB" id="L0ECC9"/>
<dbReference type="Gene3D" id="3.20.20.80">
    <property type="entry name" value="Glycosidases"/>
    <property type="match status" value="1"/>
</dbReference>
<gene>
    <name evidence="4" type="ordered locus">Theco_1286</name>
</gene>
<accession>L0ECC9</accession>
<dbReference type="InterPro" id="IPR025277">
    <property type="entry name" value="Apiosidase-like_cat_dom"/>
</dbReference>
<dbReference type="Pfam" id="PF13204">
    <property type="entry name" value="Apiosidase"/>
    <property type="match status" value="1"/>
</dbReference>
<dbReference type="SUPFAM" id="SSF51445">
    <property type="entry name" value="(Trans)glycosidases"/>
    <property type="match status" value="1"/>
</dbReference>
<name>L0ECC9_THECK</name>
<dbReference type="InterPro" id="IPR017853">
    <property type="entry name" value="GH"/>
</dbReference>
<feature type="domain" description="Apiosidase-like catalytic" evidence="1">
    <location>
        <begin position="203"/>
        <end position="461"/>
    </location>
</feature>
<feature type="domain" description="DUF5060" evidence="2">
    <location>
        <begin position="102"/>
        <end position="175"/>
    </location>
</feature>
<sequence>MLVTKEQKIGRLWLKRAAREVLARHVPELTRTPHLSFIYKNMTLADYAASSHADPSWLDRVLGELEALPEAEARDGQTKDAGRVYDDPAEAASAVILGPEQAEKWGVFELELHGPKAGNPFTDVQLGAEFAFEGDGGGQTKRIVKVPGFYDGDGVYRIRFMPDAEGGWRYRTVSNARSLDGLEGRFLCVSPSAGNHGPVRVKNTYHFAYENGTIYHPVGTTCYAWTHQGADLEEQTLASLKASPFNKLRMCVFPKSYLYNTNEPPLYPFEGSAEEGWDFTRFNPAYFRHLEQRIADLGRLGIEADLILFHPYDRWGFTEMPADADNRYLRYITARLAAYRNVWWSLANEYDLMWAKDPEDWERFARIVTENDPYGHLLSVHNCLEFYDHSKPWVTHCSIQRIDVYKTSEATTDWRKKWQKPIVIDECGYEGDIDQGWGNITGEELVRRFWEATVRGGYLGHGETYLNPEEVLWWSKGGRLVGDSPARIAFARRFMEEAPQGELNPLPSDWDLPCAGVEDEYRLYYFGFNRPAFREFRLKPGITWKVSVIDTWNMTIEELPGLYEGAFSIKLPRRPYMAVRMVRSGKSI</sequence>
<dbReference type="InterPro" id="IPR032260">
    <property type="entry name" value="DUF5060"/>
</dbReference>
<keyword evidence="5" id="KW-1185">Reference proteome</keyword>
<dbReference type="OrthoDB" id="127163at2"/>
<dbReference type="Gene3D" id="2.60.40.10">
    <property type="entry name" value="Immunoglobulins"/>
    <property type="match status" value="1"/>
</dbReference>
<evidence type="ECO:0000259" key="2">
    <source>
        <dbReference type="Pfam" id="PF16586"/>
    </source>
</evidence>
<dbReference type="EMBL" id="CP003255">
    <property type="protein sequence ID" value="AGA57452.1"/>
    <property type="molecule type" value="Genomic_DNA"/>
</dbReference>
<dbReference type="RefSeq" id="WP_015254209.1">
    <property type="nucleotide sequence ID" value="NC_019897.1"/>
</dbReference>
<dbReference type="STRING" id="717605.Theco_1286"/>
<dbReference type="KEGG" id="tco:Theco_1286"/>
<dbReference type="eggNOG" id="COG5512">
    <property type="taxonomic scope" value="Bacteria"/>
</dbReference>